<proteinExistence type="inferred from homology"/>
<organism evidence="7 8">
    <name type="scientific">Alligator sinensis</name>
    <name type="common">Chinese alligator</name>
    <dbReference type="NCBI Taxonomy" id="38654"/>
    <lineage>
        <taxon>Eukaryota</taxon>
        <taxon>Metazoa</taxon>
        <taxon>Chordata</taxon>
        <taxon>Craniata</taxon>
        <taxon>Vertebrata</taxon>
        <taxon>Euteleostomi</taxon>
        <taxon>Archelosauria</taxon>
        <taxon>Archosauria</taxon>
        <taxon>Crocodylia</taxon>
        <taxon>Alligatoridae</taxon>
        <taxon>Alligatorinae</taxon>
        <taxon>Alligator</taxon>
    </lineage>
</organism>
<keyword evidence="7" id="KW-1185">Reference proteome</keyword>
<dbReference type="AlphaFoldDB" id="A0A3Q0FVB7"/>
<dbReference type="SUPFAM" id="SSF52540">
    <property type="entry name" value="P-loop containing nucleoside triphosphate hydrolases"/>
    <property type="match status" value="1"/>
</dbReference>
<dbReference type="InterPro" id="IPR015894">
    <property type="entry name" value="Guanylate-bd_N"/>
</dbReference>
<keyword evidence="4" id="KW-0175">Coiled coil</keyword>
<evidence type="ECO:0000256" key="5">
    <source>
        <dbReference type="SAM" id="Phobius"/>
    </source>
</evidence>
<evidence type="ECO:0000256" key="1">
    <source>
        <dbReference type="ARBA" id="ARBA00022741"/>
    </source>
</evidence>
<keyword evidence="5" id="KW-0472">Membrane</keyword>
<dbReference type="Pfam" id="PF02263">
    <property type="entry name" value="GBP"/>
    <property type="match status" value="1"/>
</dbReference>
<dbReference type="PANTHER" id="PTHR10751">
    <property type="entry name" value="GUANYLATE BINDING PROTEIN"/>
    <property type="match status" value="1"/>
</dbReference>
<evidence type="ECO:0000313" key="7">
    <source>
        <dbReference type="Proteomes" id="UP000189705"/>
    </source>
</evidence>
<dbReference type="InParanoid" id="A0A3Q0FVB7"/>
<sequence>MAPVPIVRVDEEGHLALDEGVLHHCLEQGGVGDAPVCLISIIGEQRQGKSFLMNYLLRRLQNQEIQDASWMGQEDQSLEGFQWQGGDKTVTKGVWIWGEPFWVQGQHGKVAVFLVDTEGSLDLQRHIEISIKLCVFSILFSSHQIFNICSKLKRTDQDYLEVFLHVAKEAGKTCNLHPVQKLDLLVRDYPTSSNCGLEGGKRYLSHVIQELEAAPDGSLALETLGKARCYLMPHPGNKFTNSSNGTLADMDEAFRVSLRDYVAGLASEAGTCVRLDQKGQALTGKQLASKIRDISKYLREKNYHFSSLTKMTEAFAQIREDLNKKTIKNIIMEYEKFTLEQDCDTQIEAQCLQVPPDQMQQLLEEKHQQLLQDCAGELRGEEAQKQPFLQELEQRLTEKEKAFVDTYKKKYKNAVSSANRKITKKVVKQYEQFMQKQPPAQSLMVTPYDMQQGLEKKRQKLLHDCRGKLCGDKANQRSELENLTQELLRKEEVFMDAYRNVYKRAVFSANGKIIEKAKREYEHFLQEQLQDITSKFSIFLWSVKKNQELGEKKRQELLHSYLEQLQGEEREKNASTEKLKQKLAEKERNFRRKCNELLQNAKNTRATVVLGTMGVGVAGGAIVALILSPALMFKAAVSVL</sequence>
<dbReference type="Gene3D" id="3.40.50.300">
    <property type="entry name" value="P-loop containing nucleotide triphosphate hydrolases"/>
    <property type="match status" value="1"/>
</dbReference>
<reference evidence="8" key="1">
    <citation type="submission" date="2025-08" db="UniProtKB">
        <authorList>
            <consortium name="RefSeq"/>
        </authorList>
    </citation>
    <scope>IDENTIFICATION</scope>
</reference>
<evidence type="ECO:0000259" key="6">
    <source>
        <dbReference type="PROSITE" id="PS51715"/>
    </source>
</evidence>
<dbReference type="GeneID" id="102371630"/>
<evidence type="ECO:0000256" key="3">
    <source>
        <dbReference type="PROSITE-ProRule" id="PRU01052"/>
    </source>
</evidence>
<gene>
    <name evidence="8" type="primary">LOC102371630</name>
</gene>
<dbReference type="InterPro" id="IPR030386">
    <property type="entry name" value="G_GB1_RHD3_dom"/>
</dbReference>
<keyword evidence="5" id="KW-1133">Transmembrane helix</keyword>
<dbReference type="GO" id="GO:0005525">
    <property type="term" value="F:GTP binding"/>
    <property type="evidence" value="ECO:0007669"/>
    <property type="project" value="UniProtKB-KW"/>
</dbReference>
<keyword evidence="2" id="KW-0342">GTP-binding</keyword>
<feature type="coiled-coil region" evidence="4">
    <location>
        <begin position="558"/>
        <end position="600"/>
    </location>
</feature>
<feature type="transmembrane region" description="Helical" evidence="5">
    <location>
        <begin position="608"/>
        <end position="633"/>
    </location>
</feature>
<dbReference type="RefSeq" id="XP_025051197.1">
    <property type="nucleotide sequence ID" value="XM_025195412.1"/>
</dbReference>
<feature type="domain" description="GB1/RHD3-type G" evidence="6">
    <location>
        <begin position="33"/>
        <end position="270"/>
    </location>
</feature>
<name>A0A3Q0FVB7_ALLSI</name>
<dbReference type="GO" id="GO:0003924">
    <property type="term" value="F:GTPase activity"/>
    <property type="evidence" value="ECO:0007669"/>
    <property type="project" value="InterPro"/>
</dbReference>
<dbReference type="Proteomes" id="UP000189705">
    <property type="component" value="Unplaced"/>
</dbReference>
<accession>A0A3Q0FVB7</accession>
<protein>
    <submittedName>
        <fullName evidence="8">RING finger protein 112-like</fullName>
    </submittedName>
</protein>
<evidence type="ECO:0000256" key="2">
    <source>
        <dbReference type="ARBA" id="ARBA00023134"/>
    </source>
</evidence>
<keyword evidence="5" id="KW-0812">Transmembrane</keyword>
<evidence type="ECO:0000256" key="4">
    <source>
        <dbReference type="SAM" id="Coils"/>
    </source>
</evidence>
<dbReference type="KEGG" id="asn:102371630"/>
<dbReference type="PROSITE" id="PS51715">
    <property type="entry name" value="G_GB1_RHD3"/>
    <property type="match status" value="1"/>
</dbReference>
<evidence type="ECO:0000313" key="8">
    <source>
        <dbReference type="RefSeq" id="XP_025051197.1"/>
    </source>
</evidence>
<keyword evidence="1" id="KW-0547">Nucleotide-binding</keyword>
<dbReference type="Gene3D" id="1.20.58.420">
    <property type="entry name" value="AHSP"/>
    <property type="match status" value="2"/>
</dbReference>
<dbReference type="InterPro" id="IPR027417">
    <property type="entry name" value="P-loop_NTPase"/>
</dbReference>
<comment type="similarity">
    <text evidence="3">Belongs to the TRAFAC class dynamin-like GTPase superfamily. GB1/RHD3 GTPase family.</text>
</comment>